<dbReference type="InterPro" id="IPR043597">
    <property type="entry name" value="TPH_dom"/>
</dbReference>
<dbReference type="InterPro" id="IPR026504">
    <property type="entry name" value="MNS1"/>
</dbReference>
<evidence type="ECO:0000256" key="6">
    <source>
        <dbReference type="ARBA" id="ARBA00022846"/>
    </source>
</evidence>
<dbReference type="EMBL" id="CAMPGE010012214">
    <property type="protein sequence ID" value="CAI2370995.1"/>
    <property type="molecule type" value="Genomic_DNA"/>
</dbReference>
<evidence type="ECO:0000256" key="4">
    <source>
        <dbReference type="ARBA" id="ARBA00014813"/>
    </source>
</evidence>
<evidence type="ECO:0000256" key="1">
    <source>
        <dbReference type="ARBA" id="ARBA00004123"/>
    </source>
</evidence>
<comment type="similarity">
    <text evidence="3">Belongs to the MNS1 family.</text>
</comment>
<evidence type="ECO:0000256" key="8">
    <source>
        <dbReference type="ARBA" id="ARBA00023069"/>
    </source>
</evidence>
<keyword evidence="7 14" id="KW-0175">Coiled coil</keyword>
<evidence type="ECO:0000256" key="11">
    <source>
        <dbReference type="ARBA" id="ARBA00023254"/>
    </source>
</evidence>
<keyword evidence="11" id="KW-0469">Meiosis</keyword>
<feature type="coiled-coil region" evidence="14">
    <location>
        <begin position="50"/>
        <end position="156"/>
    </location>
</feature>
<comment type="caution">
    <text evidence="16">The sequence shown here is derived from an EMBL/GenBank/DDBJ whole genome shotgun (WGS) entry which is preliminary data.</text>
</comment>
<keyword evidence="6" id="KW-0282">Flagellum</keyword>
<evidence type="ECO:0000256" key="3">
    <source>
        <dbReference type="ARBA" id="ARBA00009158"/>
    </source>
</evidence>
<dbReference type="GO" id="GO:0005634">
    <property type="term" value="C:nucleus"/>
    <property type="evidence" value="ECO:0007669"/>
    <property type="project" value="UniProtKB-SubCell"/>
</dbReference>
<evidence type="ECO:0000313" key="16">
    <source>
        <dbReference type="EMBL" id="CAI2370995.1"/>
    </source>
</evidence>
<keyword evidence="12" id="KW-0966">Cell projection</keyword>
<evidence type="ECO:0000256" key="13">
    <source>
        <dbReference type="ARBA" id="ARBA00046114"/>
    </source>
</evidence>
<dbReference type="AlphaFoldDB" id="A0AAD1UTA1"/>
<dbReference type="Proteomes" id="UP001295684">
    <property type="component" value="Unassembled WGS sequence"/>
</dbReference>
<keyword evidence="10" id="KW-0539">Nucleus</keyword>
<dbReference type="PANTHER" id="PTHR19265:SF0">
    <property type="entry name" value="MEIOSIS-SPECIFIC NUCLEAR STRUCTURAL PROTEIN 1"/>
    <property type="match status" value="1"/>
</dbReference>
<accession>A0AAD1UTA1</accession>
<feature type="domain" description="Trichohyalin-plectin-homology" evidence="15">
    <location>
        <begin position="44"/>
        <end position="385"/>
    </location>
</feature>
<keyword evidence="17" id="KW-1185">Reference proteome</keyword>
<dbReference type="Pfam" id="PF13868">
    <property type="entry name" value="TPH"/>
    <property type="match status" value="1"/>
</dbReference>
<feature type="coiled-coil region" evidence="14">
    <location>
        <begin position="218"/>
        <end position="374"/>
    </location>
</feature>
<evidence type="ECO:0000256" key="7">
    <source>
        <dbReference type="ARBA" id="ARBA00023054"/>
    </source>
</evidence>
<keyword evidence="8" id="KW-0969">Cilium</keyword>
<evidence type="ECO:0000256" key="14">
    <source>
        <dbReference type="SAM" id="Coils"/>
    </source>
</evidence>
<dbReference type="PANTHER" id="PTHR19265">
    <property type="entry name" value="MEIOSIS-SPECIFIC NUCLEAR STRUCTURAL PROTEIN 1"/>
    <property type="match status" value="1"/>
</dbReference>
<protein>
    <recommendedName>
        <fullName evidence="4">Meiosis-specific nuclear structural protein 1</fullName>
    </recommendedName>
</protein>
<evidence type="ECO:0000313" key="17">
    <source>
        <dbReference type="Proteomes" id="UP001295684"/>
    </source>
</evidence>
<evidence type="ECO:0000256" key="2">
    <source>
        <dbReference type="ARBA" id="ARBA00004611"/>
    </source>
</evidence>
<reference evidence="16" key="1">
    <citation type="submission" date="2023-07" db="EMBL/GenBank/DDBJ databases">
        <authorList>
            <consortium name="AG Swart"/>
            <person name="Singh M."/>
            <person name="Singh A."/>
            <person name="Seah K."/>
            <person name="Emmerich C."/>
        </authorList>
    </citation>
    <scope>NUCLEOTIDE SEQUENCE</scope>
    <source>
        <strain evidence="16">DP1</strain>
    </source>
</reference>
<evidence type="ECO:0000259" key="15">
    <source>
        <dbReference type="Pfam" id="PF13868"/>
    </source>
</evidence>
<name>A0AAD1UTA1_EUPCR</name>
<evidence type="ECO:0000256" key="9">
    <source>
        <dbReference type="ARBA" id="ARBA00023212"/>
    </source>
</evidence>
<organism evidence="16 17">
    <name type="scientific">Euplotes crassus</name>
    <dbReference type="NCBI Taxonomy" id="5936"/>
    <lineage>
        <taxon>Eukaryota</taxon>
        <taxon>Sar</taxon>
        <taxon>Alveolata</taxon>
        <taxon>Ciliophora</taxon>
        <taxon>Intramacronucleata</taxon>
        <taxon>Spirotrichea</taxon>
        <taxon>Hypotrichia</taxon>
        <taxon>Euplotida</taxon>
        <taxon>Euplotidae</taxon>
        <taxon>Moneuplotes</taxon>
    </lineage>
</organism>
<proteinExistence type="inferred from homology"/>
<evidence type="ECO:0000256" key="10">
    <source>
        <dbReference type="ARBA" id="ARBA00023242"/>
    </source>
</evidence>
<keyword evidence="9" id="KW-0206">Cytoskeleton</keyword>
<keyword evidence="5" id="KW-0963">Cytoplasm</keyword>
<dbReference type="GO" id="GO:0051321">
    <property type="term" value="P:meiotic cell cycle"/>
    <property type="evidence" value="ECO:0007669"/>
    <property type="project" value="UniProtKB-KW"/>
</dbReference>
<evidence type="ECO:0000256" key="12">
    <source>
        <dbReference type="ARBA" id="ARBA00023273"/>
    </source>
</evidence>
<comment type="function">
    <text evidence="13">Microtubule inner protein (MIP) part of the dynein-decorated doublet microtubules (DMTs) in cilia axoneme, which is required for motile cilia beating. May play a role in the control of meiotic division and germ cell differentiation through regulation of pairing and recombination during meiosis. Required for sperm flagella assembly. May play a role in the assembly and function of the outer dynein arm-docking complex (ODA-DC). ODA-DC mediates outer dynein arms (ODA) binding onto the axonemal doublet microtubules.</text>
</comment>
<comment type="subcellular location">
    <subcellularLocation>
        <location evidence="2">Cytoplasm</location>
        <location evidence="2">Cytoskeleton</location>
        <location evidence="2">Flagellum axoneme</location>
    </subcellularLocation>
    <subcellularLocation>
        <location evidence="1">Nucleus</location>
    </subcellularLocation>
</comment>
<sequence>MLPGTLGTAKPNPKYLEMEERLAREMSRMKFDTEKQKVEIDRICTESDEIKELQEKIRNAYLNKERAAQLAESQMKIHKEVEEDARMDMAMLRKKELEEAQERAMQHQEAINRLENKHRIQEQMSEKEALRLQAQREEFEREKSQVEAVVNRLIEEDEEMSKLTKLKQEQAKLDMKQSFLEKRRNDQRLKEIEEQEEENVRRYAEEQAVREAGIRREKAKLEAEREKIFKTLKAEEERRRAEEEYIENLRVELYQEELEEREREKERQEAEKRVNVMHELLRAQEYQKMLKEEREAEERRIEEEFKRKMFEKFAEDDRIEQLNAQRRRMKEQEHKREVEREQREIEIQEKLAQEEEENRKKDIVKAEMEKLLAEHGDILERYHPKASTTYTNGFMKGTQ</sequence>
<evidence type="ECO:0000256" key="5">
    <source>
        <dbReference type="ARBA" id="ARBA00022490"/>
    </source>
</evidence>
<gene>
    <name evidence="16" type="ORF">ECRASSUSDP1_LOCUS12315</name>
</gene>